<dbReference type="PANTHER" id="PTHR32182:SF0">
    <property type="entry name" value="DNA REPLICATION AND REPAIR PROTEIN RECF"/>
    <property type="match status" value="1"/>
</dbReference>
<comment type="similarity">
    <text evidence="2 9 10">Belongs to the RecF family.</text>
</comment>
<organism evidence="13 14">
    <name type="scientific">Gloeobacter morelensis MG652769</name>
    <dbReference type="NCBI Taxonomy" id="2781736"/>
    <lineage>
        <taxon>Bacteria</taxon>
        <taxon>Bacillati</taxon>
        <taxon>Cyanobacteriota</taxon>
        <taxon>Cyanophyceae</taxon>
        <taxon>Gloeobacterales</taxon>
        <taxon>Gloeobacteraceae</taxon>
        <taxon>Gloeobacter</taxon>
        <taxon>Gloeobacter morelensis</taxon>
    </lineage>
</organism>
<feature type="coiled-coil region" evidence="11">
    <location>
        <begin position="230"/>
        <end position="257"/>
    </location>
</feature>
<dbReference type="InterPro" id="IPR001238">
    <property type="entry name" value="DNA-binding_RecF"/>
</dbReference>
<dbReference type="Proteomes" id="UP001054846">
    <property type="component" value="Chromosome"/>
</dbReference>
<keyword evidence="9 10" id="KW-0234">DNA repair</keyword>
<gene>
    <name evidence="9 13" type="primary">recF</name>
    <name evidence="13" type="ORF">ISF26_09350</name>
</gene>
<evidence type="ECO:0000256" key="9">
    <source>
        <dbReference type="HAMAP-Rule" id="MF_00365"/>
    </source>
</evidence>
<dbReference type="InterPro" id="IPR003395">
    <property type="entry name" value="RecF/RecN/SMC_N"/>
</dbReference>
<evidence type="ECO:0000256" key="11">
    <source>
        <dbReference type="SAM" id="Coils"/>
    </source>
</evidence>
<dbReference type="Pfam" id="PF02463">
    <property type="entry name" value="SMC_N"/>
    <property type="match status" value="1"/>
</dbReference>
<protein>
    <recommendedName>
        <fullName evidence="3 9">DNA replication and repair protein RecF</fullName>
    </recommendedName>
</protein>
<keyword evidence="7 9" id="KW-0067">ATP-binding</keyword>
<accession>A0ABY3PRR6</accession>
<dbReference type="PROSITE" id="PS00618">
    <property type="entry name" value="RECF_2"/>
    <property type="match status" value="1"/>
</dbReference>
<sequence length="375" mass="42246">MFLRSVQLRDFRNYAEADLELTSPKTILVGDNAQGKSNLLEAVQLLATGRSTRALRDRELIAQGKEQARVAAAVERLGDTVELEMILRAGKRRTVRVGGETRRTQVEALGYLHCVSFSSLDLDLVRGAPETRRDWLDGILLQLEPVYTNLLAQFVQALHQRNALLRNPELSPEALAEQLPFWDDLLVRAATPVMRRRHRLIERLAPLARRWHGSISGGRETFAVRYQPQISFEQEDAQSVQQALQELLKEKRTLEGRRGTSLVGPHRDEVDLRIDEIPARQFGSQGQQRTLVLALKLAELELLEQVTGEAPLLLLDDVLAELDLHRQDQLLGAIQERVQTIVTTTHLSLFDSQWLQSATVLTIERGRIASPPAPS</sequence>
<dbReference type="PANTHER" id="PTHR32182">
    <property type="entry name" value="DNA REPLICATION AND REPAIR PROTEIN RECF"/>
    <property type="match status" value="1"/>
</dbReference>
<evidence type="ECO:0000256" key="8">
    <source>
        <dbReference type="ARBA" id="ARBA00023125"/>
    </source>
</evidence>
<evidence type="ECO:0000256" key="1">
    <source>
        <dbReference type="ARBA" id="ARBA00004496"/>
    </source>
</evidence>
<proteinExistence type="inferred from homology"/>
<feature type="domain" description="RecF/RecN/SMC N-terminal" evidence="12">
    <location>
        <begin position="3"/>
        <end position="350"/>
    </location>
</feature>
<dbReference type="InterPro" id="IPR027417">
    <property type="entry name" value="P-loop_NTPase"/>
</dbReference>
<evidence type="ECO:0000256" key="2">
    <source>
        <dbReference type="ARBA" id="ARBA00008016"/>
    </source>
</evidence>
<evidence type="ECO:0000313" key="14">
    <source>
        <dbReference type="Proteomes" id="UP001054846"/>
    </source>
</evidence>
<evidence type="ECO:0000313" key="13">
    <source>
        <dbReference type="EMBL" id="UFP96391.1"/>
    </source>
</evidence>
<keyword evidence="14" id="KW-1185">Reference proteome</keyword>
<dbReference type="Gene3D" id="1.20.1050.90">
    <property type="entry name" value="RecF/RecN/SMC, N-terminal domain"/>
    <property type="match status" value="1"/>
</dbReference>
<evidence type="ECO:0000256" key="7">
    <source>
        <dbReference type="ARBA" id="ARBA00022840"/>
    </source>
</evidence>
<keyword evidence="5 9" id="KW-0235">DNA replication</keyword>
<evidence type="ECO:0000256" key="4">
    <source>
        <dbReference type="ARBA" id="ARBA00022490"/>
    </source>
</evidence>
<dbReference type="InterPro" id="IPR018078">
    <property type="entry name" value="DNA-binding_RecF_CS"/>
</dbReference>
<keyword evidence="9 10" id="KW-0227">DNA damage</keyword>
<evidence type="ECO:0000256" key="5">
    <source>
        <dbReference type="ARBA" id="ARBA00022705"/>
    </source>
</evidence>
<dbReference type="EMBL" id="CP063845">
    <property type="protein sequence ID" value="UFP96391.1"/>
    <property type="molecule type" value="Genomic_DNA"/>
</dbReference>
<reference evidence="13 14" key="1">
    <citation type="journal article" date="2021" name="Genome Biol. Evol.">
        <title>Complete Genome Sequencing of a Novel Gloeobacter Species from a Waterfall Cave in Mexico.</title>
        <authorList>
            <person name="Saw J.H."/>
            <person name="Cardona T."/>
            <person name="Montejano G."/>
        </authorList>
    </citation>
    <scope>NUCLEOTIDE SEQUENCE [LARGE SCALE GENOMIC DNA]</scope>
    <source>
        <strain evidence="13">MG652769</strain>
    </source>
</reference>
<dbReference type="InterPro" id="IPR042174">
    <property type="entry name" value="RecF_2"/>
</dbReference>
<evidence type="ECO:0000256" key="3">
    <source>
        <dbReference type="ARBA" id="ARBA00020170"/>
    </source>
</evidence>
<comment type="function">
    <text evidence="9 10">The RecF protein is involved in DNA metabolism; it is required for DNA replication and normal SOS inducibility. RecF binds preferentially to single-stranded, linear DNA. It also seems to bind ATP.</text>
</comment>
<dbReference type="PROSITE" id="PS00617">
    <property type="entry name" value="RECF_1"/>
    <property type="match status" value="1"/>
</dbReference>
<keyword evidence="4 9" id="KW-0963">Cytoplasm</keyword>
<keyword evidence="9 10" id="KW-0742">SOS response</keyword>
<dbReference type="Gene3D" id="3.40.50.300">
    <property type="entry name" value="P-loop containing nucleotide triphosphate hydrolases"/>
    <property type="match status" value="1"/>
</dbReference>
<dbReference type="HAMAP" id="MF_00365">
    <property type="entry name" value="RecF"/>
    <property type="match status" value="1"/>
</dbReference>
<keyword evidence="11" id="KW-0175">Coiled coil</keyword>
<keyword evidence="6 9" id="KW-0547">Nucleotide-binding</keyword>
<dbReference type="NCBIfam" id="TIGR00611">
    <property type="entry name" value="recf"/>
    <property type="match status" value="1"/>
</dbReference>
<dbReference type="RefSeq" id="WP_230843635.1">
    <property type="nucleotide sequence ID" value="NZ_CP063845.1"/>
</dbReference>
<name>A0ABY3PRR6_9CYAN</name>
<keyword evidence="8 9" id="KW-0238">DNA-binding</keyword>
<feature type="binding site" evidence="9">
    <location>
        <begin position="30"/>
        <end position="37"/>
    </location>
    <ligand>
        <name>ATP</name>
        <dbReference type="ChEBI" id="CHEBI:30616"/>
    </ligand>
</feature>
<evidence type="ECO:0000256" key="6">
    <source>
        <dbReference type="ARBA" id="ARBA00022741"/>
    </source>
</evidence>
<dbReference type="CDD" id="cd03242">
    <property type="entry name" value="ABC_RecF"/>
    <property type="match status" value="1"/>
</dbReference>
<dbReference type="SUPFAM" id="SSF52540">
    <property type="entry name" value="P-loop containing nucleoside triphosphate hydrolases"/>
    <property type="match status" value="1"/>
</dbReference>
<evidence type="ECO:0000256" key="10">
    <source>
        <dbReference type="RuleBase" id="RU000578"/>
    </source>
</evidence>
<comment type="subcellular location">
    <subcellularLocation>
        <location evidence="1 9 10">Cytoplasm</location>
    </subcellularLocation>
</comment>
<evidence type="ECO:0000259" key="12">
    <source>
        <dbReference type="Pfam" id="PF02463"/>
    </source>
</evidence>